<evidence type="ECO:0000313" key="3">
    <source>
        <dbReference type="Proteomes" id="UP001166286"/>
    </source>
</evidence>
<evidence type="ECO:0000256" key="1">
    <source>
        <dbReference type="SAM" id="MobiDB-lite"/>
    </source>
</evidence>
<accession>A0AA39R0F1</accession>
<feature type="region of interest" description="Disordered" evidence="1">
    <location>
        <begin position="1"/>
        <end position="171"/>
    </location>
</feature>
<feature type="compositionally biased region" description="Polar residues" evidence="1">
    <location>
        <begin position="488"/>
        <end position="498"/>
    </location>
</feature>
<reference evidence="2" key="1">
    <citation type="submission" date="2023-03" db="EMBL/GenBank/DDBJ databases">
        <title>Complete genome of Cladonia borealis.</title>
        <authorList>
            <person name="Park H."/>
        </authorList>
    </citation>
    <scope>NUCLEOTIDE SEQUENCE</scope>
    <source>
        <strain evidence="2">ANT050790</strain>
    </source>
</reference>
<feature type="compositionally biased region" description="Low complexity" evidence="1">
    <location>
        <begin position="35"/>
        <end position="47"/>
    </location>
</feature>
<name>A0AA39R0F1_9LECA</name>
<keyword evidence="3" id="KW-1185">Reference proteome</keyword>
<dbReference type="Proteomes" id="UP001166286">
    <property type="component" value="Unassembled WGS sequence"/>
</dbReference>
<protein>
    <submittedName>
        <fullName evidence="2">Uncharacterized protein</fullName>
    </submittedName>
</protein>
<sequence>MPSLNRPNAPDRLPSSDFGSLFSRPRALRASDTLSPSSAISPFSFSSNPILAQPRKRRTPRSSEFESPNSNSPLVSPGIATAQGRPNLVERDSGRPGTGNQSGQSGQYRKSAPPPGDPSILEDGSTPIKHQSSSAINSKGIQILEISDAVRAPDRHKEEEPPQARSDPQWKRELLGGRLGIRFGREITQREEPSEGVTPSSLSYITTLGIPSTASLTRVQTLSDNRWTEGGSNQLLLEESPEEVKSTTSAPKEGLYCRTKRALGLKREVTSPTYGVYRSKDATATVLDRVSSNLREIAAKRLLSSSARTSVSDLSIAAPRRHRFRPNSIYSTTSSLRERLMGSPPISTPTSEAVSMEPGDHQHLAVAFGEDDNPNFLPSEARRITTPPLPDGSPGKSKPRGFFFDYQALQVQNFAPRDLSRSLSTERVGNVSDTEWYRRTLDTIDAECHSPEEFAASVPEHLPNSPLCPRHPKHRSRGKGVCPCHGKNMTSPPESRSATPREDSWDSRYPMGGDADAME</sequence>
<feature type="region of interest" description="Disordered" evidence="1">
    <location>
        <begin position="465"/>
        <end position="519"/>
    </location>
</feature>
<feature type="compositionally biased region" description="Polar residues" evidence="1">
    <location>
        <begin position="98"/>
        <end position="108"/>
    </location>
</feature>
<dbReference type="EMBL" id="JAFEKC020000013">
    <property type="protein sequence ID" value="KAK0511569.1"/>
    <property type="molecule type" value="Genomic_DNA"/>
</dbReference>
<gene>
    <name evidence="2" type="ORF">JMJ35_006142</name>
</gene>
<feature type="compositionally biased region" description="Basic and acidic residues" evidence="1">
    <location>
        <begin position="151"/>
        <end position="171"/>
    </location>
</feature>
<proteinExistence type="predicted"/>
<feature type="compositionally biased region" description="Polar residues" evidence="1">
    <location>
        <begin position="128"/>
        <end position="140"/>
    </location>
</feature>
<dbReference type="AlphaFoldDB" id="A0AA39R0F1"/>
<evidence type="ECO:0000313" key="2">
    <source>
        <dbReference type="EMBL" id="KAK0511569.1"/>
    </source>
</evidence>
<feature type="region of interest" description="Disordered" evidence="1">
    <location>
        <begin position="378"/>
        <end position="400"/>
    </location>
</feature>
<organism evidence="2 3">
    <name type="scientific">Cladonia borealis</name>
    <dbReference type="NCBI Taxonomy" id="184061"/>
    <lineage>
        <taxon>Eukaryota</taxon>
        <taxon>Fungi</taxon>
        <taxon>Dikarya</taxon>
        <taxon>Ascomycota</taxon>
        <taxon>Pezizomycotina</taxon>
        <taxon>Lecanoromycetes</taxon>
        <taxon>OSLEUM clade</taxon>
        <taxon>Lecanoromycetidae</taxon>
        <taxon>Lecanorales</taxon>
        <taxon>Lecanorineae</taxon>
        <taxon>Cladoniaceae</taxon>
        <taxon>Cladonia</taxon>
    </lineage>
</organism>
<comment type="caution">
    <text evidence="2">The sequence shown here is derived from an EMBL/GenBank/DDBJ whole genome shotgun (WGS) entry which is preliminary data.</text>
</comment>